<feature type="transmembrane region" description="Helical" evidence="1">
    <location>
        <begin position="20"/>
        <end position="41"/>
    </location>
</feature>
<name>A0A918C0Z5_9ACTN</name>
<dbReference type="AlphaFoldDB" id="A0A918C0Z5"/>
<feature type="transmembrane region" description="Helical" evidence="1">
    <location>
        <begin position="48"/>
        <end position="67"/>
    </location>
</feature>
<feature type="transmembrane region" description="Helical" evidence="1">
    <location>
        <begin position="73"/>
        <end position="94"/>
    </location>
</feature>
<evidence type="ECO:0000256" key="1">
    <source>
        <dbReference type="SAM" id="Phobius"/>
    </source>
</evidence>
<keyword evidence="1" id="KW-1133">Transmembrane helix</keyword>
<evidence type="ECO:0000313" key="2">
    <source>
        <dbReference type="EMBL" id="GGR00137.1"/>
    </source>
</evidence>
<accession>A0A918C0Z5</accession>
<keyword evidence="1" id="KW-0472">Membrane</keyword>
<dbReference type="Proteomes" id="UP000658320">
    <property type="component" value="Unassembled WGS sequence"/>
</dbReference>
<evidence type="ECO:0000313" key="3">
    <source>
        <dbReference type="Proteomes" id="UP000658320"/>
    </source>
</evidence>
<organism evidence="2 3">
    <name type="scientific">Streptomyces aurantiogriseus</name>
    <dbReference type="NCBI Taxonomy" id="66870"/>
    <lineage>
        <taxon>Bacteria</taxon>
        <taxon>Bacillati</taxon>
        <taxon>Actinomycetota</taxon>
        <taxon>Actinomycetes</taxon>
        <taxon>Kitasatosporales</taxon>
        <taxon>Streptomycetaceae</taxon>
        <taxon>Streptomyces</taxon>
    </lineage>
</organism>
<reference evidence="2" key="1">
    <citation type="journal article" date="2014" name="Int. J. Syst. Evol. Microbiol.">
        <title>Complete genome sequence of Corynebacterium casei LMG S-19264T (=DSM 44701T), isolated from a smear-ripened cheese.</title>
        <authorList>
            <consortium name="US DOE Joint Genome Institute (JGI-PGF)"/>
            <person name="Walter F."/>
            <person name="Albersmeier A."/>
            <person name="Kalinowski J."/>
            <person name="Ruckert C."/>
        </authorList>
    </citation>
    <scope>NUCLEOTIDE SEQUENCE</scope>
    <source>
        <strain evidence="2">JCM 4346</strain>
    </source>
</reference>
<sequence>MSRRVPAPASDPSPTAGCCLAALLVPVEIVCGYLIAAILVMSGRPTALLVWLGLMGLAALGSAVLLFRRGYPVTGAAQAVTAGLFLVFTAMVWAR</sequence>
<keyword evidence="3" id="KW-1185">Reference proteome</keyword>
<keyword evidence="1" id="KW-0812">Transmembrane</keyword>
<gene>
    <name evidence="2" type="ORF">GCM10010251_14290</name>
</gene>
<dbReference type="RefSeq" id="WP_189933429.1">
    <property type="nucleotide sequence ID" value="NZ_BMSX01000003.1"/>
</dbReference>
<protein>
    <submittedName>
        <fullName evidence="2">Uncharacterized protein</fullName>
    </submittedName>
</protein>
<reference evidence="2" key="2">
    <citation type="submission" date="2020-09" db="EMBL/GenBank/DDBJ databases">
        <authorList>
            <person name="Sun Q."/>
            <person name="Ohkuma M."/>
        </authorList>
    </citation>
    <scope>NUCLEOTIDE SEQUENCE</scope>
    <source>
        <strain evidence="2">JCM 4346</strain>
    </source>
</reference>
<comment type="caution">
    <text evidence="2">The sequence shown here is derived from an EMBL/GenBank/DDBJ whole genome shotgun (WGS) entry which is preliminary data.</text>
</comment>
<proteinExistence type="predicted"/>
<dbReference type="EMBL" id="BMSX01000003">
    <property type="protein sequence ID" value="GGR00137.1"/>
    <property type="molecule type" value="Genomic_DNA"/>
</dbReference>